<dbReference type="Pfam" id="PF08220">
    <property type="entry name" value="HTH_DeoR"/>
    <property type="match status" value="1"/>
</dbReference>
<feature type="domain" description="HTH deoR-type" evidence="7">
    <location>
        <begin position="5"/>
        <end position="60"/>
    </location>
</feature>
<dbReference type="PRINTS" id="PR00037">
    <property type="entry name" value="HTHLACR"/>
</dbReference>
<dbReference type="InterPro" id="IPR036390">
    <property type="entry name" value="WH_DNA-bd_sf"/>
</dbReference>
<evidence type="ECO:0000259" key="7">
    <source>
        <dbReference type="PROSITE" id="PS51000"/>
    </source>
</evidence>
<evidence type="ECO:0000256" key="4">
    <source>
        <dbReference type="ARBA" id="ARBA00023125"/>
    </source>
</evidence>
<reference evidence="8" key="1">
    <citation type="submission" date="2024-05" db="EMBL/GenBank/DDBJ databases">
        <title>Herbiconiux sp. A18JL235.</title>
        <authorList>
            <person name="Zhang G."/>
        </authorList>
    </citation>
    <scope>NUCLEOTIDE SEQUENCE</scope>
    <source>
        <strain evidence="8">A18JL235</strain>
    </source>
</reference>
<dbReference type="PANTHER" id="PTHR30363">
    <property type="entry name" value="HTH-TYPE TRANSCRIPTIONAL REGULATOR SRLR-RELATED"/>
    <property type="match status" value="1"/>
</dbReference>
<dbReference type="GO" id="GO:0003700">
    <property type="term" value="F:DNA-binding transcription factor activity"/>
    <property type="evidence" value="ECO:0007669"/>
    <property type="project" value="InterPro"/>
</dbReference>
<name>A0AB39BFR9_9MICO</name>
<dbReference type="RefSeq" id="WP_368497477.1">
    <property type="nucleotide sequence ID" value="NZ_CP162511.1"/>
</dbReference>
<sequence>MARSGEERRKRILDLVRSGGRQEVQEIATALGVAVETVRRDLRVLEDRHLLQRVHGAAMPVESGSFETAMDHRAQTRLAEKRRIAAAAVEAIGDAQTIFLDEGYTPMLIAEAIAELTQPLTVVTASLANAVAIGKAPHHSVLLLGGRVRSRTLATVDHWATAMLAQLNLDLAILGANGITVESGLTTPDPAVAEVKRTAVAVSRRRIFIGIHTKFGVTSFCTFAKVQDFELLITEEALPLRQAQRFAALGPHVERV</sequence>
<dbReference type="InterPro" id="IPR018356">
    <property type="entry name" value="Tscrpt_reg_HTH_DeoR_CS"/>
</dbReference>
<dbReference type="InterPro" id="IPR014036">
    <property type="entry name" value="DeoR-like_C"/>
</dbReference>
<dbReference type="PROSITE" id="PS51000">
    <property type="entry name" value="HTH_DEOR_2"/>
    <property type="match status" value="1"/>
</dbReference>
<evidence type="ECO:0000256" key="5">
    <source>
        <dbReference type="ARBA" id="ARBA00023163"/>
    </source>
</evidence>
<dbReference type="Gene3D" id="3.40.50.1360">
    <property type="match status" value="1"/>
</dbReference>
<evidence type="ECO:0000256" key="1">
    <source>
        <dbReference type="ARBA" id="ARBA00021390"/>
    </source>
</evidence>
<proteinExistence type="predicted"/>
<comment type="function">
    <text evidence="6">Repressor of the lactose catabolism operon. Galactose-6-phosphate is the inducer.</text>
</comment>
<dbReference type="SMART" id="SM00420">
    <property type="entry name" value="HTH_DEOR"/>
    <property type="match status" value="1"/>
</dbReference>
<dbReference type="PANTHER" id="PTHR30363:SF4">
    <property type="entry name" value="GLYCEROL-3-PHOSPHATE REGULON REPRESSOR"/>
    <property type="match status" value="1"/>
</dbReference>
<keyword evidence="3" id="KW-0805">Transcription regulation</keyword>
<accession>A0AB39BFR9</accession>
<dbReference type="SUPFAM" id="SSF46785">
    <property type="entry name" value="Winged helix' DNA-binding domain"/>
    <property type="match status" value="1"/>
</dbReference>
<keyword evidence="5" id="KW-0804">Transcription</keyword>
<evidence type="ECO:0000256" key="3">
    <source>
        <dbReference type="ARBA" id="ARBA00023015"/>
    </source>
</evidence>
<dbReference type="EMBL" id="CP162511">
    <property type="protein sequence ID" value="XDI05094.1"/>
    <property type="molecule type" value="Genomic_DNA"/>
</dbReference>
<dbReference type="InterPro" id="IPR037171">
    <property type="entry name" value="NagB/RpiA_transferase-like"/>
</dbReference>
<gene>
    <name evidence="8" type="ORF">ABFY20_17470</name>
</gene>
<evidence type="ECO:0000256" key="2">
    <source>
        <dbReference type="ARBA" id="ARBA00022491"/>
    </source>
</evidence>
<dbReference type="SMART" id="SM01134">
    <property type="entry name" value="DeoRC"/>
    <property type="match status" value="1"/>
</dbReference>
<evidence type="ECO:0000313" key="8">
    <source>
        <dbReference type="EMBL" id="XDI05094.1"/>
    </source>
</evidence>
<dbReference type="Gene3D" id="1.10.10.10">
    <property type="entry name" value="Winged helix-like DNA-binding domain superfamily/Winged helix DNA-binding domain"/>
    <property type="match status" value="1"/>
</dbReference>
<keyword evidence="4 8" id="KW-0238">DNA-binding</keyword>
<dbReference type="InterPro" id="IPR001034">
    <property type="entry name" value="DeoR_HTH"/>
</dbReference>
<dbReference type="InterPro" id="IPR050313">
    <property type="entry name" value="Carb_Metab_HTH_regulators"/>
</dbReference>
<dbReference type="PROSITE" id="PS00894">
    <property type="entry name" value="HTH_DEOR_1"/>
    <property type="match status" value="1"/>
</dbReference>
<dbReference type="SUPFAM" id="SSF100950">
    <property type="entry name" value="NagB/RpiA/CoA transferase-like"/>
    <property type="match status" value="1"/>
</dbReference>
<keyword evidence="2" id="KW-0678">Repressor</keyword>
<dbReference type="Pfam" id="PF00455">
    <property type="entry name" value="DeoRC"/>
    <property type="match status" value="1"/>
</dbReference>
<protein>
    <recommendedName>
        <fullName evidence="1">Lactose phosphotransferase system repressor</fullName>
    </recommendedName>
</protein>
<dbReference type="AlphaFoldDB" id="A0AB39BFR9"/>
<dbReference type="GO" id="GO:0003677">
    <property type="term" value="F:DNA binding"/>
    <property type="evidence" value="ECO:0007669"/>
    <property type="project" value="UniProtKB-KW"/>
</dbReference>
<organism evidence="8">
    <name type="scientific">Herbiconiux sp. A18JL235</name>
    <dbReference type="NCBI Taxonomy" id="3152363"/>
    <lineage>
        <taxon>Bacteria</taxon>
        <taxon>Bacillati</taxon>
        <taxon>Actinomycetota</taxon>
        <taxon>Actinomycetes</taxon>
        <taxon>Micrococcales</taxon>
        <taxon>Microbacteriaceae</taxon>
        <taxon>Herbiconiux</taxon>
    </lineage>
</organism>
<dbReference type="InterPro" id="IPR036388">
    <property type="entry name" value="WH-like_DNA-bd_sf"/>
</dbReference>
<evidence type="ECO:0000256" key="6">
    <source>
        <dbReference type="ARBA" id="ARBA00024937"/>
    </source>
</evidence>